<dbReference type="EMBL" id="RBXL01000001">
    <property type="protein sequence ID" value="RKT45581.1"/>
    <property type="molecule type" value="Genomic_DNA"/>
</dbReference>
<keyword evidence="3" id="KW-1185">Reference proteome</keyword>
<proteinExistence type="predicted"/>
<keyword evidence="1" id="KW-0472">Membrane</keyword>
<keyword evidence="1" id="KW-1133">Transmembrane helix</keyword>
<gene>
    <name evidence="2" type="ORF">BDD21_3045</name>
</gene>
<dbReference type="Gene3D" id="3.20.20.370">
    <property type="entry name" value="Glycoside hydrolase/deacetylase"/>
    <property type="match status" value="1"/>
</dbReference>
<evidence type="ECO:0000256" key="1">
    <source>
        <dbReference type="SAM" id="Phobius"/>
    </source>
</evidence>
<feature type="transmembrane region" description="Helical" evidence="1">
    <location>
        <begin position="6"/>
        <end position="27"/>
    </location>
</feature>
<accession>A0A495V841</accession>
<sequence length="610" mass="67152">MMVSGLAWMVVAGFAYVFLLGKCYFLAPYRIGWLMLIPNVVQETVERRLGLARAKQDFGLLLLVPLGLWGLAGSAVGLVGALVLGAAWAGALLVDLRWRSDFPARQLAALRGRVPLPVPRLIVSLRGPVLERMRDHYALGDWPRGTEQGFDLLVLNPGTVRPQLPLRVSVGTSCADLSVTMDERRPLSAPEPGQVLCCAFAIKAREVGSGGAVQVRVEHGDWSWERTLRIGSVPSPGSSRVRKAAITRWRFGSRAAFVWRGDHDLHDPSTFQSAEGLRIALGLAARFRMPTTVMLSARLSLVQEEHEAFCNQFGWDRRSGEIPDLARFLREEVDTSLEQEFPTRGERRLTAEIGNHCFLHYGTHAAAAPENGWLSHARMGQGRYPWLSEYPCDSFTEQRDNILKASEVIEAAIGVRPASFTIPSDVVDKDTARAVEAAGIQVGTETDATKFQKLLVFPPEHHPAGCGRLVELTRMLPRDPVNAAQVAMLKFWVGFARRNGRALVYLAHHHLVMYEGNACYNLTAELLRSVLADTEGDVYCGTLTAVGRYWRDVLSEQTRCVRVQVDGDAVSVENSGDRALRGLPVEIELAGGGRLMRLVDVPAGATLRVV</sequence>
<comment type="caution">
    <text evidence="2">The sequence shown here is derived from an EMBL/GenBank/DDBJ whole genome shotgun (WGS) entry which is preliminary data.</text>
</comment>
<name>A0A495V841_9GAMM</name>
<dbReference type="Proteomes" id="UP000274556">
    <property type="component" value="Unassembled WGS sequence"/>
</dbReference>
<reference evidence="2 3" key="1">
    <citation type="submission" date="2018-10" db="EMBL/GenBank/DDBJ databases">
        <title>Genomic Encyclopedia of Archaeal and Bacterial Type Strains, Phase II (KMG-II): from individual species to whole genera.</title>
        <authorList>
            <person name="Goeker M."/>
        </authorList>
    </citation>
    <scope>NUCLEOTIDE SEQUENCE [LARGE SCALE GENOMIC DNA]</scope>
    <source>
        <strain evidence="2 3">DSM 235</strain>
    </source>
</reference>
<feature type="transmembrane region" description="Helical" evidence="1">
    <location>
        <begin position="58"/>
        <end position="91"/>
    </location>
</feature>
<dbReference type="GO" id="GO:0005975">
    <property type="term" value="P:carbohydrate metabolic process"/>
    <property type="evidence" value="ECO:0007669"/>
    <property type="project" value="InterPro"/>
</dbReference>
<organism evidence="2 3">
    <name type="scientific">Thiocapsa rosea</name>
    <dbReference type="NCBI Taxonomy" id="69360"/>
    <lineage>
        <taxon>Bacteria</taxon>
        <taxon>Pseudomonadati</taxon>
        <taxon>Pseudomonadota</taxon>
        <taxon>Gammaproteobacteria</taxon>
        <taxon>Chromatiales</taxon>
        <taxon>Chromatiaceae</taxon>
        <taxon>Thiocapsa</taxon>
    </lineage>
</organism>
<dbReference type="InterPro" id="IPR011330">
    <property type="entry name" value="Glyco_hydro/deAcase_b/a-brl"/>
</dbReference>
<keyword evidence="1" id="KW-0812">Transmembrane</keyword>
<dbReference type="SUPFAM" id="SSF88713">
    <property type="entry name" value="Glycoside hydrolase/deacetylase"/>
    <property type="match status" value="1"/>
</dbReference>
<dbReference type="AlphaFoldDB" id="A0A495V841"/>
<evidence type="ECO:0000313" key="2">
    <source>
        <dbReference type="EMBL" id="RKT45581.1"/>
    </source>
</evidence>
<evidence type="ECO:0000313" key="3">
    <source>
        <dbReference type="Proteomes" id="UP000274556"/>
    </source>
</evidence>
<protein>
    <submittedName>
        <fullName evidence="2">Uncharacterized protein</fullName>
    </submittedName>
</protein>